<proteinExistence type="predicted"/>
<feature type="transmembrane region" description="Helical" evidence="1">
    <location>
        <begin position="145"/>
        <end position="168"/>
    </location>
</feature>
<gene>
    <name evidence="2" type="ORF">FGADI_2434</name>
</gene>
<evidence type="ECO:0000313" key="2">
    <source>
        <dbReference type="EMBL" id="KAF4958268.1"/>
    </source>
</evidence>
<feature type="transmembrane region" description="Helical" evidence="1">
    <location>
        <begin position="20"/>
        <end position="37"/>
    </location>
</feature>
<protein>
    <submittedName>
        <fullName evidence="2">Uncharacterized protein</fullName>
    </submittedName>
</protein>
<accession>A0A8H4TI25</accession>
<dbReference type="Proteomes" id="UP000604273">
    <property type="component" value="Unassembled WGS sequence"/>
</dbReference>
<reference evidence="2" key="2">
    <citation type="submission" date="2020-05" db="EMBL/GenBank/DDBJ databases">
        <authorList>
            <person name="Kim H.-S."/>
            <person name="Proctor R.H."/>
            <person name="Brown D.W."/>
        </authorList>
    </citation>
    <scope>NUCLEOTIDE SEQUENCE</scope>
    <source>
        <strain evidence="2">NRRL 45417</strain>
    </source>
</reference>
<dbReference type="AlphaFoldDB" id="A0A8H4TI25"/>
<keyword evidence="3" id="KW-1185">Reference proteome</keyword>
<organism evidence="2 3">
    <name type="scientific">Fusarium gaditjirri</name>
    <dbReference type="NCBI Taxonomy" id="282569"/>
    <lineage>
        <taxon>Eukaryota</taxon>
        <taxon>Fungi</taxon>
        <taxon>Dikarya</taxon>
        <taxon>Ascomycota</taxon>
        <taxon>Pezizomycotina</taxon>
        <taxon>Sordariomycetes</taxon>
        <taxon>Hypocreomycetidae</taxon>
        <taxon>Hypocreales</taxon>
        <taxon>Nectriaceae</taxon>
        <taxon>Fusarium</taxon>
        <taxon>Fusarium nisikadoi species complex</taxon>
    </lineage>
</organism>
<evidence type="ECO:0000313" key="3">
    <source>
        <dbReference type="Proteomes" id="UP000604273"/>
    </source>
</evidence>
<keyword evidence="1" id="KW-0472">Membrane</keyword>
<name>A0A8H4TI25_9HYPO</name>
<dbReference type="OrthoDB" id="5081612at2759"/>
<dbReference type="EMBL" id="JABFAI010000053">
    <property type="protein sequence ID" value="KAF4958268.1"/>
    <property type="molecule type" value="Genomic_DNA"/>
</dbReference>
<sequence>MDTEPNPSNESEWSEYLKSDLFWVFAIGIIANLAFANNEISPTKDNKEIDTDSSESSTFPEQKSFPLSMCYQQLSNAVGGSNQHREHSSPLSFEHRITSRFRQYLALLLCASPLSIQLIHGWLVLKTMWRMSFSLVKSTYPDSLRPYLLGLIIYSPAVCLMLWVWLMVVGVEVFIVMAQVTLCVKVWNLKPNEEPALPLACEEEV</sequence>
<keyword evidence="1" id="KW-0812">Transmembrane</keyword>
<keyword evidence="1" id="KW-1133">Transmembrane helix</keyword>
<comment type="caution">
    <text evidence="2">The sequence shown here is derived from an EMBL/GenBank/DDBJ whole genome shotgun (WGS) entry which is preliminary data.</text>
</comment>
<evidence type="ECO:0000256" key="1">
    <source>
        <dbReference type="SAM" id="Phobius"/>
    </source>
</evidence>
<feature type="transmembrane region" description="Helical" evidence="1">
    <location>
        <begin position="104"/>
        <end position="125"/>
    </location>
</feature>
<reference evidence="2" key="1">
    <citation type="journal article" date="2020" name="BMC Genomics">
        <title>Correction to: Identification and distribution of gene clusters required for synthesis of sphingolipid metabolism inhibitors in diverse species of the filamentous fungus Fusarium.</title>
        <authorList>
            <person name="Kim H.S."/>
            <person name="Lohmar J.M."/>
            <person name="Busman M."/>
            <person name="Brown D.W."/>
            <person name="Naumann T.A."/>
            <person name="Divon H.H."/>
            <person name="Lysoe E."/>
            <person name="Uhlig S."/>
            <person name="Proctor R.H."/>
        </authorList>
    </citation>
    <scope>NUCLEOTIDE SEQUENCE</scope>
    <source>
        <strain evidence="2">NRRL 45417</strain>
    </source>
</reference>